<dbReference type="AlphaFoldDB" id="A0A6A6SM11"/>
<evidence type="ECO:0000313" key="2">
    <source>
        <dbReference type="Proteomes" id="UP000799324"/>
    </source>
</evidence>
<dbReference type="OrthoDB" id="4425169at2759"/>
<evidence type="ECO:0000313" key="1">
    <source>
        <dbReference type="EMBL" id="KAF2648007.1"/>
    </source>
</evidence>
<dbReference type="EMBL" id="MU004564">
    <property type="protein sequence ID" value="KAF2648007.1"/>
    <property type="molecule type" value="Genomic_DNA"/>
</dbReference>
<protein>
    <recommendedName>
        <fullName evidence="3">ABM domain-containing protein</fullName>
    </recommendedName>
</protein>
<keyword evidence="2" id="KW-1185">Reference proteome</keyword>
<gene>
    <name evidence="1" type="ORF">K491DRAFT_784364</name>
</gene>
<proteinExistence type="predicted"/>
<reference evidence="1" key="1">
    <citation type="journal article" date="2020" name="Stud. Mycol.">
        <title>101 Dothideomycetes genomes: a test case for predicting lifestyles and emergence of pathogens.</title>
        <authorList>
            <person name="Haridas S."/>
            <person name="Albert R."/>
            <person name="Binder M."/>
            <person name="Bloem J."/>
            <person name="Labutti K."/>
            <person name="Salamov A."/>
            <person name="Andreopoulos B."/>
            <person name="Baker S."/>
            <person name="Barry K."/>
            <person name="Bills G."/>
            <person name="Bluhm B."/>
            <person name="Cannon C."/>
            <person name="Castanera R."/>
            <person name="Culley D."/>
            <person name="Daum C."/>
            <person name="Ezra D."/>
            <person name="Gonzalez J."/>
            <person name="Henrissat B."/>
            <person name="Kuo A."/>
            <person name="Liang C."/>
            <person name="Lipzen A."/>
            <person name="Lutzoni F."/>
            <person name="Magnuson J."/>
            <person name="Mondo S."/>
            <person name="Nolan M."/>
            <person name="Ohm R."/>
            <person name="Pangilinan J."/>
            <person name="Park H.-J."/>
            <person name="Ramirez L."/>
            <person name="Alfaro M."/>
            <person name="Sun H."/>
            <person name="Tritt A."/>
            <person name="Yoshinaga Y."/>
            <person name="Zwiers L.-H."/>
            <person name="Turgeon B."/>
            <person name="Goodwin S."/>
            <person name="Spatafora J."/>
            <person name="Crous P."/>
            <person name="Grigoriev I."/>
        </authorList>
    </citation>
    <scope>NUCLEOTIDE SEQUENCE</scope>
    <source>
        <strain evidence="1">CBS 122681</strain>
    </source>
</reference>
<accession>A0A6A6SM11</accession>
<sequence>MPITELIFPAFKPADALAARSVARTALSVLDNTPGALFHRVGHLLRHNGEDVSAQQRSVVGVEWDHASSFHSFFPSSPEFQQFVAQVVPYLAEKPSPRLFKPGTGSERSEAAFTSGLTHIFVSKPAERREEVQGAWDALVASLKKEERGVKGWSGWGIEGDDGAWLGVVGWDSIEALDKTTKTESVVENLRKVRGLPGVEEFAVLF</sequence>
<evidence type="ECO:0008006" key="3">
    <source>
        <dbReference type="Google" id="ProtNLM"/>
    </source>
</evidence>
<dbReference type="Proteomes" id="UP000799324">
    <property type="component" value="Unassembled WGS sequence"/>
</dbReference>
<organism evidence="1 2">
    <name type="scientific">Lophiostoma macrostomum CBS 122681</name>
    <dbReference type="NCBI Taxonomy" id="1314788"/>
    <lineage>
        <taxon>Eukaryota</taxon>
        <taxon>Fungi</taxon>
        <taxon>Dikarya</taxon>
        <taxon>Ascomycota</taxon>
        <taxon>Pezizomycotina</taxon>
        <taxon>Dothideomycetes</taxon>
        <taxon>Pleosporomycetidae</taxon>
        <taxon>Pleosporales</taxon>
        <taxon>Lophiostomataceae</taxon>
        <taxon>Lophiostoma</taxon>
    </lineage>
</organism>
<name>A0A6A6SM11_9PLEO</name>
<dbReference type="Gene3D" id="3.30.70.100">
    <property type="match status" value="1"/>
</dbReference>